<dbReference type="GeneID" id="24438588"/>
<evidence type="ECO:0000313" key="1">
    <source>
        <dbReference type="EMBL" id="EWS75286.1"/>
    </source>
</evidence>
<evidence type="ECO:0000313" key="2">
    <source>
        <dbReference type="Proteomes" id="UP000009168"/>
    </source>
</evidence>
<reference evidence="2" key="1">
    <citation type="journal article" date="2006" name="PLoS Biol.">
        <title>Macronuclear genome sequence of the ciliate Tetrahymena thermophila, a model eukaryote.</title>
        <authorList>
            <person name="Eisen J.A."/>
            <person name="Coyne R.S."/>
            <person name="Wu M."/>
            <person name="Wu D."/>
            <person name="Thiagarajan M."/>
            <person name="Wortman J.R."/>
            <person name="Badger J.H."/>
            <person name="Ren Q."/>
            <person name="Amedeo P."/>
            <person name="Jones K.M."/>
            <person name="Tallon L.J."/>
            <person name="Delcher A.L."/>
            <person name="Salzberg S.L."/>
            <person name="Silva J.C."/>
            <person name="Haas B.J."/>
            <person name="Majoros W.H."/>
            <person name="Farzad M."/>
            <person name="Carlton J.M."/>
            <person name="Smith R.K. Jr."/>
            <person name="Garg J."/>
            <person name="Pearlman R.E."/>
            <person name="Karrer K.M."/>
            <person name="Sun L."/>
            <person name="Manning G."/>
            <person name="Elde N.C."/>
            <person name="Turkewitz A.P."/>
            <person name="Asai D.J."/>
            <person name="Wilkes D.E."/>
            <person name="Wang Y."/>
            <person name="Cai H."/>
            <person name="Collins K."/>
            <person name="Stewart B.A."/>
            <person name="Lee S.R."/>
            <person name="Wilamowska K."/>
            <person name="Weinberg Z."/>
            <person name="Ruzzo W.L."/>
            <person name="Wloga D."/>
            <person name="Gaertig J."/>
            <person name="Frankel J."/>
            <person name="Tsao C.-C."/>
            <person name="Gorovsky M.A."/>
            <person name="Keeling P.J."/>
            <person name="Waller R.F."/>
            <person name="Patron N.J."/>
            <person name="Cherry J.M."/>
            <person name="Stover N.A."/>
            <person name="Krieger C.J."/>
            <person name="del Toro C."/>
            <person name="Ryder H.F."/>
            <person name="Williamson S.C."/>
            <person name="Barbeau R.A."/>
            <person name="Hamilton E.P."/>
            <person name="Orias E."/>
        </authorList>
    </citation>
    <scope>NUCLEOTIDE SEQUENCE [LARGE SCALE GENOMIC DNA]</scope>
    <source>
        <strain evidence="2">SB210</strain>
    </source>
</reference>
<dbReference type="EMBL" id="GG662749">
    <property type="protein sequence ID" value="EWS75286.1"/>
    <property type="molecule type" value="Genomic_DNA"/>
</dbReference>
<organism evidence="1 2">
    <name type="scientific">Tetrahymena thermophila (strain SB210)</name>
    <dbReference type="NCBI Taxonomy" id="312017"/>
    <lineage>
        <taxon>Eukaryota</taxon>
        <taxon>Sar</taxon>
        <taxon>Alveolata</taxon>
        <taxon>Ciliophora</taxon>
        <taxon>Intramacronucleata</taxon>
        <taxon>Oligohymenophorea</taxon>
        <taxon>Hymenostomatida</taxon>
        <taxon>Tetrahymenina</taxon>
        <taxon>Tetrahymenidae</taxon>
        <taxon>Tetrahymena</taxon>
    </lineage>
</organism>
<sequence length="78" mass="8965">MSKISSEAPNKANPIPLIELFSDCKTINNELHKTPDKLQAIPLNIRLINTTEQKKSKAQSNYLVGRNNYQQQKYTQYT</sequence>
<name>W7XJ80_TETTS</name>
<keyword evidence="2" id="KW-1185">Reference proteome</keyword>
<gene>
    <name evidence="1" type="ORF">TTHERM_000355799</name>
</gene>
<dbReference type="RefSeq" id="XP_012652277.1">
    <property type="nucleotide sequence ID" value="XM_012796823.1"/>
</dbReference>
<dbReference type="InParanoid" id="W7XJ80"/>
<dbReference type="Proteomes" id="UP000009168">
    <property type="component" value="Unassembled WGS sequence"/>
</dbReference>
<dbReference type="KEGG" id="tet:TTHERM_000355799"/>
<protein>
    <submittedName>
        <fullName evidence="1">E1-E2 ATPase family protein</fullName>
    </submittedName>
</protein>
<proteinExistence type="predicted"/>
<accession>W7XJ80</accession>
<dbReference type="AlphaFoldDB" id="W7XJ80"/>